<accession>A0AAN1QQK0</accession>
<feature type="signal peptide" evidence="1">
    <location>
        <begin position="1"/>
        <end position="29"/>
    </location>
</feature>
<dbReference type="RefSeq" id="WP_228383006.1">
    <property type="nucleotide sequence ID" value="NZ_CP030139.2"/>
</dbReference>
<dbReference type="AlphaFoldDB" id="A0AAN1QQK0"/>
<evidence type="ECO:0000313" key="2">
    <source>
        <dbReference type="EMBL" id="AZB73698.2"/>
    </source>
</evidence>
<dbReference type="Pfam" id="PF06282">
    <property type="entry name" value="DUF1036"/>
    <property type="match status" value="1"/>
</dbReference>
<proteinExistence type="predicted"/>
<feature type="chain" id="PRO_5042860616" evidence="1">
    <location>
        <begin position="30"/>
        <end position="146"/>
    </location>
</feature>
<organism evidence="2 3">
    <name type="scientific">Synechococcus elongatus PCC 11801</name>
    <dbReference type="NCBI Taxonomy" id="2219813"/>
    <lineage>
        <taxon>Bacteria</taxon>
        <taxon>Bacillati</taxon>
        <taxon>Cyanobacteriota</taxon>
        <taxon>Cyanophyceae</taxon>
        <taxon>Synechococcales</taxon>
        <taxon>Synechococcaceae</taxon>
        <taxon>Synechococcus</taxon>
    </lineage>
</organism>
<dbReference type="InterPro" id="IPR009380">
    <property type="entry name" value="DUF1036"/>
</dbReference>
<sequence length="146" mass="16502">MKQLFSGIRQVCSLAAVSTVAWLGFASFAEPASAELVICNKTRKAVNLAVGYKEGDSWRSRGWYTISPRGCETVVGGRLRLRYYYYYAENTDASLLWEGDYEFCIRDPEEFSILGDENCERRGYITQGFAEIDTKNANAFTLDLTD</sequence>
<keyword evidence="1" id="KW-0732">Signal</keyword>
<reference evidence="2 3" key="1">
    <citation type="journal article" date="2018" name="Sci. Rep.">
        <title>Genome Features and Biochemical Characteristics of a Robust, Fast Growing and Naturally Transformable Cyanobacterium Synechococcus elongatus PCC 11801 Isolated from India.</title>
        <authorList>
            <person name="Jaiswal D."/>
            <person name="Sengupta A."/>
            <person name="Sohoni S."/>
            <person name="Sengupta S."/>
            <person name="Phadnavis A.G."/>
            <person name="Pakrasi H.B."/>
            <person name="Wangikar P.P."/>
        </authorList>
    </citation>
    <scope>NUCLEOTIDE SEQUENCE [LARGE SCALE GENOMIC DNA]</scope>
    <source>
        <strain evidence="2 3">PCC 11801</strain>
    </source>
</reference>
<protein>
    <submittedName>
        <fullName evidence="2">DUF1036 domain-containing protein</fullName>
    </submittedName>
</protein>
<dbReference type="EMBL" id="CP030139">
    <property type="protein sequence ID" value="AZB73698.2"/>
    <property type="molecule type" value="Genomic_DNA"/>
</dbReference>
<gene>
    <name evidence="2" type="ORF">DOP62_08695</name>
</gene>
<dbReference type="Proteomes" id="UP000267249">
    <property type="component" value="Chromosome"/>
</dbReference>
<evidence type="ECO:0000313" key="3">
    <source>
        <dbReference type="Proteomes" id="UP000267249"/>
    </source>
</evidence>
<evidence type="ECO:0000256" key="1">
    <source>
        <dbReference type="SAM" id="SignalP"/>
    </source>
</evidence>
<name>A0AAN1QQK0_SYNEL</name>